<gene>
    <name evidence="2" type="ORF">CgunFtcFv8_010918</name>
</gene>
<dbReference type="Proteomes" id="UP001331515">
    <property type="component" value="Unassembled WGS sequence"/>
</dbReference>
<feature type="compositionally biased region" description="Polar residues" evidence="1">
    <location>
        <begin position="1"/>
        <end position="12"/>
    </location>
</feature>
<evidence type="ECO:0000313" key="3">
    <source>
        <dbReference type="Proteomes" id="UP001331515"/>
    </source>
</evidence>
<protein>
    <submittedName>
        <fullName evidence="2">Uncharacterized protein</fullName>
    </submittedName>
</protein>
<evidence type="ECO:0000313" key="2">
    <source>
        <dbReference type="EMBL" id="KAK5929701.1"/>
    </source>
</evidence>
<evidence type="ECO:0000256" key="1">
    <source>
        <dbReference type="SAM" id="MobiDB-lite"/>
    </source>
</evidence>
<feature type="region of interest" description="Disordered" evidence="1">
    <location>
        <begin position="1"/>
        <end position="21"/>
    </location>
</feature>
<proteinExistence type="predicted"/>
<accession>A0AAN8DV74</accession>
<sequence>MVQITGDTSLRQGQRHPKHAGLSGLSICGMRSIEEASCLNVFREAQAEAEASDASLWTQRARGGGVFLPKAL</sequence>
<dbReference type="AlphaFoldDB" id="A0AAN8DV74"/>
<reference evidence="2 3" key="1">
    <citation type="journal article" date="2023" name="Mol. Biol. Evol.">
        <title>Genomics of Secondarily Temperate Adaptation in the Only Non-Antarctic Icefish.</title>
        <authorList>
            <person name="Rivera-Colon A.G."/>
            <person name="Rayamajhi N."/>
            <person name="Minhas B.F."/>
            <person name="Madrigal G."/>
            <person name="Bilyk K.T."/>
            <person name="Yoon V."/>
            <person name="Hune M."/>
            <person name="Gregory S."/>
            <person name="Cheng C.H.C."/>
            <person name="Catchen J.M."/>
        </authorList>
    </citation>
    <scope>NUCLEOTIDE SEQUENCE [LARGE SCALE GENOMIC DNA]</scope>
    <source>
        <tissue evidence="2">White muscle</tissue>
    </source>
</reference>
<dbReference type="EMBL" id="JAURVH010001517">
    <property type="protein sequence ID" value="KAK5929701.1"/>
    <property type="molecule type" value="Genomic_DNA"/>
</dbReference>
<keyword evidence="3" id="KW-1185">Reference proteome</keyword>
<comment type="caution">
    <text evidence="2">The sequence shown here is derived from an EMBL/GenBank/DDBJ whole genome shotgun (WGS) entry which is preliminary data.</text>
</comment>
<name>A0AAN8DV74_CHAGU</name>
<organism evidence="2 3">
    <name type="scientific">Champsocephalus gunnari</name>
    <name type="common">Mackerel icefish</name>
    <dbReference type="NCBI Taxonomy" id="52237"/>
    <lineage>
        <taxon>Eukaryota</taxon>
        <taxon>Metazoa</taxon>
        <taxon>Chordata</taxon>
        <taxon>Craniata</taxon>
        <taxon>Vertebrata</taxon>
        <taxon>Euteleostomi</taxon>
        <taxon>Actinopterygii</taxon>
        <taxon>Neopterygii</taxon>
        <taxon>Teleostei</taxon>
        <taxon>Neoteleostei</taxon>
        <taxon>Acanthomorphata</taxon>
        <taxon>Eupercaria</taxon>
        <taxon>Perciformes</taxon>
        <taxon>Notothenioidei</taxon>
        <taxon>Channichthyidae</taxon>
        <taxon>Champsocephalus</taxon>
    </lineage>
</organism>